<evidence type="ECO:0000313" key="1">
    <source>
        <dbReference type="EMBL" id="KAK0385761.1"/>
    </source>
</evidence>
<sequence>MCFKATCPTCSKASWRGCGSHIPQALANVPQSEWCSCPPRVTVNGRQYPAAAAMAFPGYSWITGWFGGGNKPRKEKGDL</sequence>
<dbReference type="EMBL" id="JAPDFR010000006">
    <property type="protein sequence ID" value="KAK0385761.1"/>
    <property type="molecule type" value="Genomic_DNA"/>
</dbReference>
<dbReference type="PANTHER" id="PTHR34724">
    <property type="entry name" value="OS12G0596101 PROTEIN"/>
    <property type="match status" value="1"/>
</dbReference>
<protein>
    <submittedName>
        <fullName evidence="1">Uncharacterized protein</fullName>
    </submittedName>
</protein>
<dbReference type="AlphaFoldDB" id="A0AA39GEM1"/>
<comment type="caution">
    <text evidence="1">The sequence shown here is derived from an EMBL/GenBank/DDBJ whole genome shotgun (WGS) entry which is preliminary data.</text>
</comment>
<keyword evidence="2" id="KW-1185">Reference proteome</keyword>
<gene>
    <name evidence="1" type="ORF">NLU13_6938</name>
</gene>
<dbReference type="PANTHER" id="PTHR34724:SF2">
    <property type="entry name" value="OS12G0596101 PROTEIN"/>
    <property type="match status" value="1"/>
</dbReference>
<organism evidence="1 2">
    <name type="scientific">Sarocladium strictum</name>
    <name type="common">Black bundle disease fungus</name>
    <name type="synonym">Acremonium strictum</name>
    <dbReference type="NCBI Taxonomy" id="5046"/>
    <lineage>
        <taxon>Eukaryota</taxon>
        <taxon>Fungi</taxon>
        <taxon>Dikarya</taxon>
        <taxon>Ascomycota</taxon>
        <taxon>Pezizomycotina</taxon>
        <taxon>Sordariomycetes</taxon>
        <taxon>Hypocreomycetidae</taxon>
        <taxon>Hypocreales</taxon>
        <taxon>Sarocladiaceae</taxon>
        <taxon>Sarocladium</taxon>
    </lineage>
</organism>
<evidence type="ECO:0000313" key="2">
    <source>
        <dbReference type="Proteomes" id="UP001175261"/>
    </source>
</evidence>
<proteinExistence type="predicted"/>
<name>A0AA39GEM1_SARSR</name>
<dbReference type="Proteomes" id="UP001175261">
    <property type="component" value="Unassembled WGS sequence"/>
</dbReference>
<reference evidence="1" key="1">
    <citation type="submission" date="2022-10" db="EMBL/GenBank/DDBJ databases">
        <title>Determination and structural analysis of whole genome sequence of Sarocladium strictum F4-1.</title>
        <authorList>
            <person name="Hu L."/>
            <person name="Jiang Y."/>
        </authorList>
    </citation>
    <scope>NUCLEOTIDE SEQUENCE</scope>
    <source>
        <strain evidence="1">F4-1</strain>
    </source>
</reference>
<accession>A0AA39GEM1</accession>